<evidence type="ECO:0000256" key="1">
    <source>
        <dbReference type="SAM" id="Phobius"/>
    </source>
</evidence>
<comment type="caution">
    <text evidence="2">The sequence shown here is derived from an EMBL/GenBank/DDBJ whole genome shotgun (WGS) entry which is preliminary data.</text>
</comment>
<keyword evidence="3" id="KW-1185">Reference proteome</keyword>
<dbReference type="OrthoDB" id="7355053at2"/>
<dbReference type="InterPro" id="IPR021497">
    <property type="entry name" value="GTA_holin_3TM"/>
</dbReference>
<accession>A0A2G5K7J4</accession>
<keyword evidence="1" id="KW-0472">Membrane</keyword>
<keyword evidence="1" id="KW-0812">Transmembrane</keyword>
<name>A0A2G5K7J4_9RHOB</name>
<feature type="transmembrane region" description="Helical" evidence="1">
    <location>
        <begin position="109"/>
        <end position="126"/>
    </location>
</feature>
<proteinExistence type="predicted"/>
<gene>
    <name evidence="2" type="ORF">BFP76_06580</name>
</gene>
<keyword evidence="1" id="KW-1133">Transmembrane helix</keyword>
<sequence>MGLIGKILGVGKAVERVGRTAERVSEVFVPNKTEKQKQEYQQYRASLDQYAQEFTLAPMGLFNSFVNGLNRLPRPMLAFGTMGLFVFAMINPAAFSLRMVGLNQVPEPLWWLLGAIVSFYFGAREMHHFRSNTIKIPQNLAPMASFLPMIQDGALDPDYNAALEDWRKQQK</sequence>
<evidence type="ECO:0000313" key="3">
    <source>
        <dbReference type="Proteomes" id="UP000231516"/>
    </source>
</evidence>
<reference evidence="2 3" key="1">
    <citation type="submission" date="2016-08" db="EMBL/GenBank/DDBJ databases">
        <title>Draft genome of Amylibacter sp. strain 4G11.</title>
        <authorList>
            <person name="Wong S.-K."/>
            <person name="Hamasaki K."/>
            <person name="Yoshizawa S."/>
        </authorList>
    </citation>
    <scope>NUCLEOTIDE SEQUENCE [LARGE SCALE GENOMIC DNA]</scope>
    <source>
        <strain evidence="2 3">4G11</strain>
    </source>
</reference>
<dbReference type="RefSeq" id="WP_099593535.1">
    <property type="nucleotide sequence ID" value="NZ_MDGM01000012.1"/>
</dbReference>
<dbReference type="Pfam" id="PF11351">
    <property type="entry name" value="GTA_holin_3TM"/>
    <property type="match status" value="1"/>
</dbReference>
<dbReference type="EMBL" id="MDGM01000012">
    <property type="protein sequence ID" value="PIB24830.1"/>
    <property type="molecule type" value="Genomic_DNA"/>
</dbReference>
<evidence type="ECO:0000313" key="2">
    <source>
        <dbReference type="EMBL" id="PIB24830.1"/>
    </source>
</evidence>
<dbReference type="Proteomes" id="UP000231516">
    <property type="component" value="Unassembled WGS sequence"/>
</dbReference>
<dbReference type="AlphaFoldDB" id="A0A2G5K7J4"/>
<organism evidence="2 3">
    <name type="scientific">Paramylibacter kogurei</name>
    <dbReference type="NCBI Taxonomy" id="1889778"/>
    <lineage>
        <taxon>Bacteria</taxon>
        <taxon>Pseudomonadati</taxon>
        <taxon>Pseudomonadota</taxon>
        <taxon>Alphaproteobacteria</taxon>
        <taxon>Rhodobacterales</taxon>
        <taxon>Paracoccaceae</taxon>
        <taxon>Paramylibacter</taxon>
    </lineage>
</organism>
<feature type="transmembrane region" description="Helical" evidence="1">
    <location>
        <begin position="77"/>
        <end position="97"/>
    </location>
</feature>
<protein>
    <submittedName>
        <fullName evidence="2">Methionine synthase I</fullName>
    </submittedName>
</protein>